<feature type="region of interest" description="Disordered" evidence="1">
    <location>
        <begin position="1"/>
        <end position="132"/>
    </location>
</feature>
<feature type="compositionally biased region" description="Pro residues" evidence="1">
    <location>
        <begin position="62"/>
        <end position="85"/>
    </location>
</feature>
<feature type="compositionally biased region" description="Pro residues" evidence="1">
    <location>
        <begin position="32"/>
        <end position="47"/>
    </location>
</feature>
<proteinExistence type="predicted"/>
<accession>A0A4U6U370</accession>
<protein>
    <submittedName>
        <fullName evidence="2">Uncharacterized protein</fullName>
    </submittedName>
</protein>
<sequence length="132" mass="14388">MPRVPQPQRRSEARRHLPPRRGGGLPWLCVPPRSPWPPCALPEPQLPPRAQQLHTMPGAALPLPPPQPPPRAALPPQPPPQPPPCGTASWSQPSRGRRPGRWLASGPGPPVARQLPSPRQPARSAPRARHGW</sequence>
<dbReference type="Gramene" id="TKW09958">
    <property type="protein sequence ID" value="TKW09958"/>
    <property type="gene ID" value="SEVIR_6G135900v2"/>
</dbReference>
<keyword evidence="3" id="KW-1185">Reference proteome</keyword>
<dbReference type="Proteomes" id="UP000298652">
    <property type="component" value="Chromosome 6"/>
</dbReference>
<gene>
    <name evidence="2" type="ORF">SEVIR_6G135900v2</name>
</gene>
<name>A0A4U6U370_SETVI</name>
<evidence type="ECO:0000313" key="3">
    <source>
        <dbReference type="Proteomes" id="UP000298652"/>
    </source>
</evidence>
<organism evidence="2 3">
    <name type="scientific">Setaria viridis</name>
    <name type="common">Green bristlegrass</name>
    <name type="synonym">Setaria italica subsp. viridis</name>
    <dbReference type="NCBI Taxonomy" id="4556"/>
    <lineage>
        <taxon>Eukaryota</taxon>
        <taxon>Viridiplantae</taxon>
        <taxon>Streptophyta</taxon>
        <taxon>Embryophyta</taxon>
        <taxon>Tracheophyta</taxon>
        <taxon>Spermatophyta</taxon>
        <taxon>Magnoliopsida</taxon>
        <taxon>Liliopsida</taxon>
        <taxon>Poales</taxon>
        <taxon>Poaceae</taxon>
        <taxon>PACMAD clade</taxon>
        <taxon>Panicoideae</taxon>
        <taxon>Panicodae</taxon>
        <taxon>Paniceae</taxon>
        <taxon>Cenchrinae</taxon>
        <taxon>Setaria</taxon>
    </lineage>
</organism>
<evidence type="ECO:0000256" key="1">
    <source>
        <dbReference type="SAM" id="MobiDB-lite"/>
    </source>
</evidence>
<reference evidence="2" key="1">
    <citation type="submission" date="2019-03" db="EMBL/GenBank/DDBJ databases">
        <title>WGS assembly of Setaria viridis.</title>
        <authorList>
            <person name="Huang P."/>
            <person name="Jenkins J."/>
            <person name="Grimwood J."/>
            <person name="Barry K."/>
            <person name="Healey A."/>
            <person name="Mamidi S."/>
            <person name="Sreedasyam A."/>
            <person name="Shu S."/>
            <person name="Feldman M."/>
            <person name="Wu J."/>
            <person name="Yu Y."/>
            <person name="Chen C."/>
            <person name="Johnson J."/>
            <person name="Rokhsar D."/>
            <person name="Baxter I."/>
            <person name="Schmutz J."/>
            <person name="Brutnell T."/>
            <person name="Kellogg E."/>
        </authorList>
    </citation>
    <scope>NUCLEOTIDE SEQUENCE [LARGE SCALE GENOMIC DNA]</scope>
</reference>
<dbReference type="EMBL" id="CM016557">
    <property type="protein sequence ID" value="TKW09958.1"/>
    <property type="molecule type" value="Genomic_DNA"/>
</dbReference>
<dbReference type="AlphaFoldDB" id="A0A4U6U370"/>
<evidence type="ECO:0000313" key="2">
    <source>
        <dbReference type="EMBL" id="TKW09958.1"/>
    </source>
</evidence>
<feature type="compositionally biased region" description="Low complexity" evidence="1">
    <location>
        <begin position="116"/>
        <end position="125"/>
    </location>
</feature>